<evidence type="ECO:0000313" key="1">
    <source>
        <dbReference type="EMBL" id="CDQ43838.1"/>
    </source>
</evidence>
<dbReference type="Proteomes" id="UP000028864">
    <property type="component" value="Unassembled WGS sequence"/>
</dbReference>
<name>A0AAV2WJ66_MYCNE</name>
<reference evidence="1" key="2">
    <citation type="submission" date="2015-09" db="EMBL/GenBank/DDBJ databases">
        <title>Draft genome sequence of Mycobacterium neoaurum DSM 44074.</title>
        <authorList>
            <person name="Croce O."/>
            <person name="Robert C."/>
            <person name="Raoult D."/>
            <person name="Drancourt M."/>
        </authorList>
    </citation>
    <scope>NUCLEOTIDE SEQUENCE</scope>
    <source>
        <strain evidence="1">DSM 44074</strain>
    </source>
</reference>
<sequence>MLGGLTGCSSAAAAALQVGDCLKVVGTPDRPDAVKAACGSPDSTFKVVATATSSDGCPTDVDSYYSTHSTFSDTTSTICMDVDWVVGQCMSVDPDNGRDPVRVDCADTAQPNRQRATEILRGVANVDQCRSGMGYAYDQREFTVCVDDVA</sequence>
<dbReference type="RefSeq" id="WP_051936972.1">
    <property type="nucleotide sequence ID" value="NZ_CP074376.1"/>
</dbReference>
<accession>A0AAV2WJ66</accession>
<organism evidence="1 2">
    <name type="scientific">Mycolicibacterium neoaurum</name>
    <name type="common">Mycobacterium neoaurum</name>
    <dbReference type="NCBI Taxonomy" id="1795"/>
    <lineage>
        <taxon>Bacteria</taxon>
        <taxon>Bacillati</taxon>
        <taxon>Actinomycetota</taxon>
        <taxon>Actinomycetes</taxon>
        <taxon>Mycobacteriales</taxon>
        <taxon>Mycobacteriaceae</taxon>
        <taxon>Mycolicibacterium</taxon>
    </lineage>
</organism>
<reference evidence="1" key="1">
    <citation type="submission" date="2014-05" db="EMBL/GenBank/DDBJ databases">
        <authorList>
            <person name="Urmite Genomes"/>
        </authorList>
    </citation>
    <scope>NUCLEOTIDE SEQUENCE</scope>
    <source>
        <strain evidence="1">DSM 44074</strain>
    </source>
</reference>
<proteinExistence type="predicted"/>
<dbReference type="EMBL" id="LK021338">
    <property type="protein sequence ID" value="CDQ43838.1"/>
    <property type="molecule type" value="Genomic_DNA"/>
</dbReference>
<protein>
    <submittedName>
        <fullName evidence="1">LppU protein</fullName>
    </submittedName>
</protein>
<gene>
    <name evidence="1" type="ORF">BN1047_01709</name>
</gene>
<dbReference type="AlphaFoldDB" id="A0AAV2WJ66"/>
<evidence type="ECO:0000313" key="2">
    <source>
        <dbReference type="Proteomes" id="UP000028864"/>
    </source>
</evidence>